<gene>
    <name evidence="4" type="ORF">BLA29_012877</name>
</gene>
<protein>
    <submittedName>
        <fullName evidence="4">Leucine-rich repeat flightless-interacting protein 2-like protein</fullName>
    </submittedName>
</protein>
<dbReference type="OrthoDB" id="10028421at2759"/>
<evidence type="ECO:0000256" key="2">
    <source>
        <dbReference type="ARBA" id="ARBA00023054"/>
    </source>
</evidence>
<keyword evidence="2" id="KW-0175">Coiled coil</keyword>
<keyword evidence="5" id="KW-1185">Reference proteome</keyword>
<feature type="region of interest" description="Disordered" evidence="3">
    <location>
        <begin position="88"/>
        <end position="110"/>
    </location>
</feature>
<accession>A0A1Y3AXG4</accession>
<feature type="non-terminal residue" evidence="4">
    <location>
        <position position="110"/>
    </location>
</feature>
<feature type="compositionally biased region" description="Basic and acidic residues" evidence="3">
    <location>
        <begin position="92"/>
        <end position="102"/>
    </location>
</feature>
<dbReference type="Pfam" id="PF09738">
    <property type="entry name" value="LRRFIP"/>
    <property type="match status" value="1"/>
</dbReference>
<comment type="similarity">
    <text evidence="1">Belongs to the LRRFIP family.</text>
</comment>
<comment type="caution">
    <text evidence="4">The sequence shown here is derived from an EMBL/GenBank/DDBJ whole genome shotgun (WGS) entry which is preliminary data.</text>
</comment>
<dbReference type="GO" id="GO:0006355">
    <property type="term" value="P:regulation of DNA-templated transcription"/>
    <property type="evidence" value="ECO:0007669"/>
    <property type="project" value="InterPro"/>
</dbReference>
<reference evidence="4 5" key="1">
    <citation type="submission" date="2017-03" db="EMBL/GenBank/DDBJ databases">
        <title>Genome Survey of Euroglyphus maynei.</title>
        <authorList>
            <person name="Arlian L.G."/>
            <person name="Morgan M.S."/>
            <person name="Rider S.D."/>
        </authorList>
    </citation>
    <scope>NUCLEOTIDE SEQUENCE [LARGE SCALE GENOMIC DNA]</scope>
    <source>
        <strain evidence="4">Arlian Lab</strain>
        <tissue evidence="4">Whole body</tissue>
    </source>
</reference>
<organism evidence="4 5">
    <name type="scientific">Euroglyphus maynei</name>
    <name type="common">Mayne's house dust mite</name>
    <dbReference type="NCBI Taxonomy" id="6958"/>
    <lineage>
        <taxon>Eukaryota</taxon>
        <taxon>Metazoa</taxon>
        <taxon>Ecdysozoa</taxon>
        <taxon>Arthropoda</taxon>
        <taxon>Chelicerata</taxon>
        <taxon>Arachnida</taxon>
        <taxon>Acari</taxon>
        <taxon>Acariformes</taxon>
        <taxon>Sarcoptiformes</taxon>
        <taxon>Astigmata</taxon>
        <taxon>Psoroptidia</taxon>
        <taxon>Analgoidea</taxon>
        <taxon>Pyroglyphidae</taxon>
        <taxon>Pyroglyphinae</taxon>
        <taxon>Euroglyphus</taxon>
    </lineage>
</organism>
<dbReference type="Proteomes" id="UP000194236">
    <property type="component" value="Unassembled WGS sequence"/>
</dbReference>
<sequence length="110" mass="12789">MLERRTLQNTINELKSDLDDERNRACSMNEAFANNSLHLTSEMQAEIQKEANKMTNDLRYKLKKCEQENAALSSTVSRLENQLARCKSAADQSERLEEELKLDKRKAQRE</sequence>
<dbReference type="InterPro" id="IPR019139">
    <property type="entry name" value="LRRFIP1/2"/>
</dbReference>
<evidence type="ECO:0000313" key="5">
    <source>
        <dbReference type="Proteomes" id="UP000194236"/>
    </source>
</evidence>
<evidence type="ECO:0000313" key="4">
    <source>
        <dbReference type="EMBL" id="OTF72687.1"/>
    </source>
</evidence>
<name>A0A1Y3AXG4_EURMA</name>
<proteinExistence type="inferred from homology"/>
<evidence type="ECO:0000256" key="3">
    <source>
        <dbReference type="SAM" id="MobiDB-lite"/>
    </source>
</evidence>
<evidence type="ECO:0000256" key="1">
    <source>
        <dbReference type="ARBA" id="ARBA00008275"/>
    </source>
</evidence>
<dbReference type="EMBL" id="MUJZ01055072">
    <property type="protein sequence ID" value="OTF72687.1"/>
    <property type="molecule type" value="Genomic_DNA"/>
</dbReference>
<dbReference type="AlphaFoldDB" id="A0A1Y3AXG4"/>